<evidence type="ECO:0000313" key="4">
    <source>
        <dbReference type="EMBL" id="SFZ81834.1"/>
    </source>
</evidence>
<dbReference type="OrthoDB" id="2575953at2"/>
<dbReference type="PRINTS" id="PR01415">
    <property type="entry name" value="ANKYRIN"/>
</dbReference>
<dbReference type="PROSITE" id="PS50297">
    <property type="entry name" value="ANK_REP_REGION"/>
    <property type="match status" value="3"/>
</dbReference>
<dbReference type="Pfam" id="PF12796">
    <property type="entry name" value="Ank_2"/>
    <property type="match status" value="2"/>
</dbReference>
<dbReference type="PANTHER" id="PTHR24198">
    <property type="entry name" value="ANKYRIN REPEAT AND PROTEIN KINASE DOMAIN-CONTAINING PROTEIN"/>
    <property type="match status" value="1"/>
</dbReference>
<dbReference type="Gene3D" id="1.25.40.20">
    <property type="entry name" value="Ankyrin repeat-containing domain"/>
    <property type="match status" value="2"/>
</dbReference>
<feature type="repeat" description="ANK" evidence="3">
    <location>
        <begin position="407"/>
        <end position="439"/>
    </location>
</feature>
<proteinExistence type="predicted"/>
<evidence type="ECO:0000256" key="3">
    <source>
        <dbReference type="PROSITE-ProRule" id="PRU00023"/>
    </source>
</evidence>
<dbReference type="RefSeq" id="WP_100211070.1">
    <property type="nucleotide sequence ID" value="NZ_CP138495.1"/>
</dbReference>
<dbReference type="InterPro" id="IPR036770">
    <property type="entry name" value="Ankyrin_rpt-contain_sf"/>
</dbReference>
<dbReference type="EMBL" id="LT634361">
    <property type="protein sequence ID" value="SFZ81834.1"/>
    <property type="molecule type" value="Genomic_DNA"/>
</dbReference>
<feature type="repeat" description="ANK" evidence="3">
    <location>
        <begin position="94"/>
        <end position="126"/>
    </location>
</feature>
<evidence type="ECO:0000313" key="5">
    <source>
        <dbReference type="Proteomes" id="UP000231564"/>
    </source>
</evidence>
<reference evidence="4 5" key="1">
    <citation type="submission" date="2016-11" db="EMBL/GenBank/DDBJ databases">
        <authorList>
            <person name="Jaros S."/>
            <person name="Januszkiewicz K."/>
            <person name="Wedrychowicz H."/>
        </authorList>
    </citation>
    <scope>NUCLEOTIDE SEQUENCE [LARGE SCALE GENOMIC DNA]</scope>
    <source>
        <strain evidence="4">NCIMB 2154T</strain>
    </source>
</reference>
<dbReference type="Proteomes" id="UP000231564">
    <property type="component" value="Chromosome MARIT"/>
</dbReference>
<evidence type="ECO:0000256" key="1">
    <source>
        <dbReference type="ARBA" id="ARBA00022737"/>
    </source>
</evidence>
<dbReference type="SMART" id="SM00248">
    <property type="entry name" value="ANK"/>
    <property type="match status" value="9"/>
</dbReference>
<feature type="repeat" description="ANK" evidence="3">
    <location>
        <begin position="440"/>
        <end position="473"/>
    </location>
</feature>
<dbReference type="AlphaFoldDB" id="A0A2H1E8Q6"/>
<dbReference type="SUPFAM" id="SSF48403">
    <property type="entry name" value="Ankyrin repeat"/>
    <property type="match status" value="2"/>
</dbReference>
<gene>
    <name evidence="4" type="ORF">MARIT_1310</name>
</gene>
<dbReference type="PROSITE" id="PS50088">
    <property type="entry name" value="ANK_REPEAT"/>
    <property type="match status" value="5"/>
</dbReference>
<protein>
    <submittedName>
        <fullName evidence="4">Uncharacterized protein</fullName>
    </submittedName>
</protein>
<dbReference type="PANTHER" id="PTHR24198:SF165">
    <property type="entry name" value="ANKYRIN REPEAT-CONTAINING PROTEIN-RELATED"/>
    <property type="match status" value="1"/>
</dbReference>
<keyword evidence="5" id="KW-1185">Reference proteome</keyword>
<dbReference type="STRING" id="1349785.GCA_000509405_01484"/>
<dbReference type="KEGG" id="tmar:MARIT_1310"/>
<keyword evidence="1" id="KW-0677">Repeat</keyword>
<feature type="repeat" description="ANK" evidence="3">
    <location>
        <begin position="302"/>
        <end position="334"/>
    </location>
</feature>
<name>A0A2H1E8Q6_9FLAO</name>
<dbReference type="InterPro" id="IPR002110">
    <property type="entry name" value="Ankyrin_rpt"/>
</dbReference>
<sequence length="497" mass="55810">MRNPFKVILFLNLFIITSTIISQVKNPFLNRNFWKTNPSIKTIKQKIQEGHSPSALNKFGFDAVVYALLENNSKEVIKYLLSKKGNDINKLTHDGRTYIFWATYKNNLPIVKYLLANGAKTTIIDDKGYSILNFAAVTGVDNPKLYDLFIKHGANVLTEVTPKGANPLLLIIPNLKDFSMVGYFIDKGLSLYSTDKNGNGAFNYTAQKGNKSMLSLLIKKGLPHKKINKIGGNAMLFATKPSRKGYNSLDFFKYLEKLGISPNITNKEGINPLHNLAYRNNDINTFHYFINKGLDINQVNNEGNTPLLNAASRNSIEIIQLLTNQNTNINHVNKKGQSALMKALNNKMDVIQFLLSKGASITHTDNMGNNLSYYLFNTFSSKEDTTFLKKLKILEAKGLVVTKPQGNGNTLYHLAVKKQQLPLLHFIKKYTIDINARNQEGLSPLQKAVMTAKNDVIIKYLISEGANTSIKTEFNETLYDLAKENEALKGIDLNFLQ</sequence>
<evidence type="ECO:0000256" key="2">
    <source>
        <dbReference type="ARBA" id="ARBA00023043"/>
    </source>
</evidence>
<keyword evidence="2 3" id="KW-0040">ANK repeat</keyword>
<feature type="repeat" description="ANK" evidence="3">
    <location>
        <begin position="268"/>
        <end position="301"/>
    </location>
</feature>
<organism evidence="4 5">
    <name type="scientific">Tenacibaculum maritimum NCIMB 2154</name>
    <dbReference type="NCBI Taxonomy" id="1349785"/>
    <lineage>
        <taxon>Bacteria</taxon>
        <taxon>Pseudomonadati</taxon>
        <taxon>Bacteroidota</taxon>
        <taxon>Flavobacteriia</taxon>
        <taxon>Flavobacteriales</taxon>
        <taxon>Flavobacteriaceae</taxon>
        <taxon>Tenacibaculum</taxon>
    </lineage>
</organism>
<accession>A0A2H1E8Q6</accession>
<dbReference type="GeneID" id="47722849"/>